<organism evidence="2 3">
    <name type="scientific">Morella rubra</name>
    <name type="common">Chinese bayberry</name>
    <dbReference type="NCBI Taxonomy" id="262757"/>
    <lineage>
        <taxon>Eukaryota</taxon>
        <taxon>Viridiplantae</taxon>
        <taxon>Streptophyta</taxon>
        <taxon>Embryophyta</taxon>
        <taxon>Tracheophyta</taxon>
        <taxon>Spermatophyta</taxon>
        <taxon>Magnoliopsida</taxon>
        <taxon>eudicotyledons</taxon>
        <taxon>Gunneridae</taxon>
        <taxon>Pentapetalae</taxon>
        <taxon>rosids</taxon>
        <taxon>fabids</taxon>
        <taxon>Fagales</taxon>
        <taxon>Myricaceae</taxon>
        <taxon>Morella</taxon>
    </lineage>
</organism>
<dbReference type="Pfam" id="PF02298">
    <property type="entry name" value="Cu_bind_like"/>
    <property type="match status" value="1"/>
</dbReference>
<dbReference type="EMBL" id="RXIC02000023">
    <property type="protein sequence ID" value="KAB1211920.1"/>
    <property type="molecule type" value="Genomic_DNA"/>
</dbReference>
<dbReference type="SUPFAM" id="SSF49503">
    <property type="entry name" value="Cupredoxins"/>
    <property type="match status" value="1"/>
</dbReference>
<evidence type="ECO:0000259" key="1">
    <source>
        <dbReference type="PROSITE" id="PS51485"/>
    </source>
</evidence>
<dbReference type="InterPro" id="IPR008972">
    <property type="entry name" value="Cupredoxin"/>
</dbReference>
<sequence>MLPPFLAPTVFEYEPELDSVLRVTKDDYEKCNKAVPMAKYEDGKTKLELNQSGSFYFIGGDNGGCENGQKLIVTVVSHEAHHHAKHAMMRAVQAPTPAPNPTTPSTLMAPPPNGGAALGLKSGFMATLVGVGTVMWMVLF</sequence>
<evidence type="ECO:0000313" key="3">
    <source>
        <dbReference type="Proteomes" id="UP000516437"/>
    </source>
</evidence>
<accession>A0A6A1VLL6</accession>
<name>A0A6A1VLL6_9ROSI</name>
<proteinExistence type="predicted"/>
<feature type="domain" description="Phytocyanin" evidence="1">
    <location>
        <begin position="1"/>
        <end position="77"/>
    </location>
</feature>
<dbReference type="GO" id="GO:0009055">
    <property type="term" value="F:electron transfer activity"/>
    <property type="evidence" value="ECO:0007669"/>
    <property type="project" value="InterPro"/>
</dbReference>
<dbReference type="Proteomes" id="UP000516437">
    <property type="component" value="Chromosome 5"/>
</dbReference>
<dbReference type="PROSITE" id="PS51485">
    <property type="entry name" value="PHYTOCYANIN"/>
    <property type="match status" value="1"/>
</dbReference>
<dbReference type="InterPro" id="IPR003245">
    <property type="entry name" value="Phytocyanin_dom"/>
</dbReference>
<gene>
    <name evidence="2" type="ORF">CJ030_MR5G026817</name>
</gene>
<dbReference type="OrthoDB" id="1937044at2759"/>
<dbReference type="GO" id="GO:0005886">
    <property type="term" value="C:plasma membrane"/>
    <property type="evidence" value="ECO:0007669"/>
    <property type="project" value="TreeGrafter"/>
</dbReference>
<dbReference type="PANTHER" id="PTHR33021:SF197">
    <property type="entry name" value="EARLY NODULIN-LIKE PROTEIN 13"/>
    <property type="match status" value="1"/>
</dbReference>
<comment type="caution">
    <text evidence="2">The sequence shown here is derived from an EMBL/GenBank/DDBJ whole genome shotgun (WGS) entry which is preliminary data.</text>
</comment>
<reference evidence="2 3" key="1">
    <citation type="journal article" date="2019" name="Plant Biotechnol. J.">
        <title>The red bayberry genome and genetic basis of sex determination.</title>
        <authorList>
            <person name="Jia H.M."/>
            <person name="Jia H.J."/>
            <person name="Cai Q.L."/>
            <person name="Wang Y."/>
            <person name="Zhao H.B."/>
            <person name="Yang W.F."/>
            <person name="Wang G.Y."/>
            <person name="Li Y.H."/>
            <person name="Zhan D.L."/>
            <person name="Shen Y.T."/>
            <person name="Niu Q.F."/>
            <person name="Chang L."/>
            <person name="Qiu J."/>
            <person name="Zhao L."/>
            <person name="Xie H.B."/>
            <person name="Fu W.Y."/>
            <person name="Jin J."/>
            <person name="Li X.W."/>
            <person name="Jiao Y."/>
            <person name="Zhou C.C."/>
            <person name="Tu T."/>
            <person name="Chai C.Y."/>
            <person name="Gao J.L."/>
            <person name="Fan L.J."/>
            <person name="van de Weg E."/>
            <person name="Wang J.Y."/>
            <person name="Gao Z.S."/>
        </authorList>
    </citation>
    <scope>NUCLEOTIDE SEQUENCE [LARGE SCALE GENOMIC DNA]</scope>
    <source>
        <tissue evidence="2">Leaves</tissue>
    </source>
</reference>
<dbReference type="AlphaFoldDB" id="A0A6A1VLL6"/>
<protein>
    <submittedName>
        <fullName evidence="2">Early nodulin-like protein 1</fullName>
    </submittedName>
</protein>
<dbReference type="Gene3D" id="2.60.40.420">
    <property type="entry name" value="Cupredoxins - blue copper proteins"/>
    <property type="match status" value="1"/>
</dbReference>
<dbReference type="PANTHER" id="PTHR33021">
    <property type="entry name" value="BLUE COPPER PROTEIN"/>
    <property type="match status" value="1"/>
</dbReference>
<keyword evidence="3" id="KW-1185">Reference proteome</keyword>
<dbReference type="InterPro" id="IPR039391">
    <property type="entry name" value="Phytocyanin-like"/>
</dbReference>
<evidence type="ECO:0000313" key="2">
    <source>
        <dbReference type="EMBL" id="KAB1211920.1"/>
    </source>
</evidence>